<dbReference type="OrthoDB" id="996097at2"/>
<proteinExistence type="predicted"/>
<accession>A0A1H9KGG8</accession>
<evidence type="ECO:0000256" key="1">
    <source>
        <dbReference type="SAM" id="Phobius"/>
    </source>
</evidence>
<organism evidence="2 3">
    <name type="scientific">Butyrivibrio fibrisolvens</name>
    <dbReference type="NCBI Taxonomy" id="831"/>
    <lineage>
        <taxon>Bacteria</taxon>
        <taxon>Bacillati</taxon>
        <taxon>Bacillota</taxon>
        <taxon>Clostridia</taxon>
        <taxon>Lachnospirales</taxon>
        <taxon>Lachnospiraceae</taxon>
        <taxon>Butyrivibrio</taxon>
    </lineage>
</organism>
<gene>
    <name evidence="2" type="ORF">SAMN04487884_10149</name>
</gene>
<reference evidence="2 3" key="1">
    <citation type="submission" date="2016-10" db="EMBL/GenBank/DDBJ databases">
        <authorList>
            <person name="de Groot N.N."/>
        </authorList>
    </citation>
    <scope>NUCLEOTIDE SEQUENCE [LARGE SCALE GENOMIC DNA]</scope>
    <source>
        <strain evidence="2 3">AR40</strain>
    </source>
</reference>
<dbReference type="Proteomes" id="UP000182584">
    <property type="component" value="Unassembled WGS sequence"/>
</dbReference>
<evidence type="ECO:0000313" key="2">
    <source>
        <dbReference type="EMBL" id="SEQ98240.1"/>
    </source>
</evidence>
<sequence>MNTPKQFIIKILTSILALLVICALVVVIFDPFYHYHGPLPGMTPVLTEKEYQCVGTLRNFEYQGLIVGSSVAENNNNSWYEQDFGCDTVLKAIRSYGATADLCYLLGVAFEEHSPEYVFYSIDTTSLSASPEPTYATTGSPLYLYDKNPFNDYTYLWNKDVLFKKVPYMIVQSVFADYDDNLSYNWEEGKVFSEAAMLSHYARPSTITPMKKEDEYADNLSANIKLLTDQVENHPDTNFKFFFPAYSMLFWDSAYRGGDSDAYLYNEKTAIEALLEYDNVEVYYFKNNEEITTNLDNYMDTLHFTSDINHYMEQQMAAGESRVTKDNVDEIFKSMHDYVDKIESEYVKYYEDNDMFVYDVAF</sequence>
<dbReference type="EMBL" id="FOGJ01000001">
    <property type="protein sequence ID" value="SEQ98240.1"/>
    <property type="molecule type" value="Genomic_DNA"/>
</dbReference>
<dbReference type="eggNOG" id="COG3409">
    <property type="taxonomic scope" value="Bacteria"/>
</dbReference>
<dbReference type="AlphaFoldDB" id="A0A1H9KGG8"/>
<protein>
    <submittedName>
        <fullName evidence="2">Uncharacterized protein</fullName>
    </submittedName>
</protein>
<evidence type="ECO:0000313" key="3">
    <source>
        <dbReference type="Proteomes" id="UP000182584"/>
    </source>
</evidence>
<name>A0A1H9KGG8_BUTFI</name>
<dbReference type="RefSeq" id="WP_074753681.1">
    <property type="nucleotide sequence ID" value="NZ_FOGJ01000001.1"/>
</dbReference>
<keyword evidence="1" id="KW-1133">Transmembrane helix</keyword>
<feature type="transmembrane region" description="Helical" evidence="1">
    <location>
        <begin position="7"/>
        <end position="29"/>
    </location>
</feature>
<keyword evidence="1" id="KW-0472">Membrane</keyword>
<keyword evidence="1" id="KW-0812">Transmembrane</keyword>